<keyword evidence="2" id="KW-0238">DNA-binding</keyword>
<sequence length="951" mass="105151">MAPEPTHKHKLPTQPLFERSTSPPPTPGLRTRSSTLSLRGKRRDHGSKAVIDKSLILGRQNPYWMEVLYGNSERQTTDTDSVLWRPKSAQSVFVRTLYNMLEDQSIQHLVSWSNTNDAFVLSPSSEFAKVLLSHFRHTSISSFVRQLNMYGFYRVRDEFPNDSLQWVFKHADGMFHRGGPVAALTAIEFQDCKEGVLREADPETTQGLRESPPPEDYALPNLGSLIAGWQATLSHDQAERISSVEEGDMVDAPQSWAREIEGNDALFLNNDSADLQSACSSASSPINNPKLLATAENAIKRIVLPELLALRNKQSTQGDRSAIEDPGEHVVESRQTALKAPQCIVEQDPPRQNSNAPNPQNHRNQVLSRSASAPDRIHEQDVLVGEETSSDGSKVCAGTSGGNGSDCRLHRTLRSPSALDTNSSRESLLSSHEDPECASDTSSTSHRDVNVHNALYSAMNVVKGLMLQKLVVHALTEATGVIGGHGPSSRTFGGVNAISTSQSSTNATKENGGKRARGGGRDPDDEGGDDSEEDDNPPKKKSPSHRAPQRRLKCPFYQREPEKYTKAACRGEGFAEMGKLKDHLKRVHMHPLRCRRCHIEMSEEELEAHMFLDKICTKRPAPADDRMAPQTLWKLDFKRAPFVNARSTEEKWKMLYRMLFPADAEESIPSSYNRNEMSPDLARALSEALEKELNEELAQFIEPIITRIKARIPAIIERCRTTLATRAINTFEDPNVRISLPESSQSRQVASELGRLRKKSNSSAQSLNNSSKVYSRPGLTVSEVKRKQPQYSPVPQMPSSGSSEGSEETSMASASASTDNITPTDNLAIVQCPGPSANITGVGDWHMYDSTSVPLQLSLDTSMLDLDLPPPCQIEQNPALRPYHNDPYLYGGAAFGANGMQDWSTMATVGRKGSEGYPPPSEQLLNGEHGWMQSTHWQVPPRDHLPPRWAS</sequence>
<dbReference type="SMART" id="SM00415">
    <property type="entry name" value="HSF"/>
    <property type="match status" value="1"/>
</dbReference>
<protein>
    <submittedName>
        <fullName evidence="7">Flocculation suppression protein</fullName>
    </submittedName>
</protein>
<comment type="caution">
    <text evidence="7">The sequence shown here is derived from an EMBL/GenBank/DDBJ whole genome shotgun (WGS) entry which is preliminary data.</text>
</comment>
<gene>
    <name evidence="7" type="ORF">PMIN01_03308</name>
</gene>
<dbReference type="Pfam" id="PF00447">
    <property type="entry name" value="HSF_DNA-bind"/>
    <property type="match status" value="1"/>
</dbReference>
<dbReference type="Gene3D" id="1.10.10.10">
    <property type="entry name" value="Winged helix-like DNA-binding domain superfamily/Winged helix DNA-binding domain"/>
    <property type="match status" value="1"/>
</dbReference>
<dbReference type="PANTHER" id="PTHR38166:SF1">
    <property type="entry name" value="C2H2-TYPE DOMAIN-CONTAINING PROTEIN"/>
    <property type="match status" value="1"/>
</dbReference>
<proteinExistence type="inferred from homology"/>
<evidence type="ECO:0000256" key="4">
    <source>
        <dbReference type="RuleBase" id="RU004020"/>
    </source>
</evidence>
<dbReference type="PRINTS" id="PR00056">
    <property type="entry name" value="HSFDOMAIN"/>
</dbReference>
<evidence type="ECO:0000313" key="7">
    <source>
        <dbReference type="EMBL" id="KAF9738025.1"/>
    </source>
</evidence>
<accession>A0A9P6KT91</accession>
<dbReference type="Proteomes" id="UP000756921">
    <property type="component" value="Unassembled WGS sequence"/>
</dbReference>
<comment type="similarity">
    <text evidence="4">Belongs to the HSF family.</text>
</comment>
<feature type="compositionally biased region" description="Basic and acidic residues" evidence="5">
    <location>
        <begin position="321"/>
        <end position="332"/>
    </location>
</feature>
<dbReference type="InterPro" id="IPR036388">
    <property type="entry name" value="WH-like_DNA-bd_sf"/>
</dbReference>
<feature type="domain" description="HSF-type DNA-binding" evidence="6">
    <location>
        <begin position="89"/>
        <end position="190"/>
    </location>
</feature>
<reference evidence="7" key="1">
    <citation type="journal article" date="2020" name="Mol. Plant Microbe Interact.">
        <title>Genome Sequence of the Biocontrol Agent Coniothyrium minitans strain Conio (IMI 134523).</title>
        <authorList>
            <person name="Patel D."/>
            <person name="Shittu T.A."/>
            <person name="Baroncelli R."/>
            <person name="Muthumeenakshi S."/>
            <person name="Osborne T.H."/>
            <person name="Janganan T.K."/>
            <person name="Sreenivasaprasad S."/>
        </authorList>
    </citation>
    <scope>NUCLEOTIDE SEQUENCE</scope>
    <source>
        <strain evidence="7">Conio</strain>
    </source>
</reference>
<feature type="compositionally biased region" description="Polar residues" evidence="5">
    <location>
        <begin position="414"/>
        <end position="430"/>
    </location>
</feature>
<dbReference type="AlphaFoldDB" id="A0A9P6KT91"/>
<dbReference type="GO" id="GO:0005634">
    <property type="term" value="C:nucleus"/>
    <property type="evidence" value="ECO:0007669"/>
    <property type="project" value="UniProtKB-SubCell"/>
</dbReference>
<feature type="compositionally biased region" description="Polar residues" evidence="5">
    <location>
        <begin position="497"/>
        <end position="509"/>
    </location>
</feature>
<evidence type="ECO:0000259" key="6">
    <source>
        <dbReference type="SMART" id="SM00415"/>
    </source>
</evidence>
<feature type="region of interest" description="Disordered" evidence="5">
    <location>
        <begin position="481"/>
        <end position="556"/>
    </location>
</feature>
<comment type="subcellular location">
    <subcellularLocation>
        <location evidence="1">Nucleus</location>
    </subcellularLocation>
</comment>
<dbReference type="EMBL" id="WJXW01000003">
    <property type="protein sequence ID" value="KAF9738025.1"/>
    <property type="molecule type" value="Genomic_DNA"/>
</dbReference>
<evidence type="ECO:0000256" key="1">
    <source>
        <dbReference type="ARBA" id="ARBA00004123"/>
    </source>
</evidence>
<feature type="compositionally biased region" description="Basic residues" evidence="5">
    <location>
        <begin position="539"/>
        <end position="553"/>
    </location>
</feature>
<dbReference type="GO" id="GO:0003700">
    <property type="term" value="F:DNA-binding transcription factor activity"/>
    <property type="evidence" value="ECO:0007669"/>
    <property type="project" value="InterPro"/>
</dbReference>
<name>A0A9P6KT91_9PLEO</name>
<feature type="compositionally biased region" description="Acidic residues" evidence="5">
    <location>
        <begin position="523"/>
        <end position="535"/>
    </location>
</feature>
<evidence type="ECO:0000256" key="3">
    <source>
        <dbReference type="ARBA" id="ARBA00023242"/>
    </source>
</evidence>
<organism evidence="7 8">
    <name type="scientific">Paraphaeosphaeria minitans</name>
    <dbReference type="NCBI Taxonomy" id="565426"/>
    <lineage>
        <taxon>Eukaryota</taxon>
        <taxon>Fungi</taxon>
        <taxon>Dikarya</taxon>
        <taxon>Ascomycota</taxon>
        <taxon>Pezizomycotina</taxon>
        <taxon>Dothideomycetes</taxon>
        <taxon>Pleosporomycetidae</taxon>
        <taxon>Pleosporales</taxon>
        <taxon>Massarineae</taxon>
        <taxon>Didymosphaeriaceae</taxon>
        <taxon>Paraphaeosphaeria</taxon>
    </lineage>
</organism>
<feature type="region of interest" description="Disordered" evidence="5">
    <location>
        <begin position="314"/>
        <end position="445"/>
    </location>
</feature>
<feature type="compositionally biased region" description="Polar residues" evidence="5">
    <location>
        <begin position="350"/>
        <end position="371"/>
    </location>
</feature>
<feature type="region of interest" description="Disordered" evidence="5">
    <location>
        <begin position="1"/>
        <end position="45"/>
    </location>
</feature>
<dbReference type="GO" id="GO:0043565">
    <property type="term" value="F:sequence-specific DNA binding"/>
    <property type="evidence" value="ECO:0007669"/>
    <property type="project" value="InterPro"/>
</dbReference>
<keyword evidence="3" id="KW-0539">Nucleus</keyword>
<feature type="compositionally biased region" description="Low complexity" evidence="5">
    <location>
        <begin position="799"/>
        <end position="818"/>
    </location>
</feature>
<evidence type="ECO:0000313" key="8">
    <source>
        <dbReference type="Proteomes" id="UP000756921"/>
    </source>
</evidence>
<dbReference type="SUPFAM" id="SSF46785">
    <property type="entry name" value="Winged helix' DNA-binding domain"/>
    <property type="match status" value="1"/>
</dbReference>
<dbReference type="OrthoDB" id="3799363at2759"/>
<dbReference type="InterPro" id="IPR036390">
    <property type="entry name" value="WH_DNA-bd_sf"/>
</dbReference>
<evidence type="ECO:0000256" key="2">
    <source>
        <dbReference type="ARBA" id="ARBA00023125"/>
    </source>
</evidence>
<evidence type="ECO:0000256" key="5">
    <source>
        <dbReference type="SAM" id="MobiDB-lite"/>
    </source>
</evidence>
<keyword evidence="8" id="KW-1185">Reference proteome</keyword>
<dbReference type="InterPro" id="IPR000232">
    <property type="entry name" value="HSF_DNA-bd"/>
</dbReference>
<dbReference type="PANTHER" id="PTHR38166">
    <property type="entry name" value="C2H2-TYPE DOMAIN-CONTAINING PROTEIN-RELATED"/>
    <property type="match status" value="1"/>
</dbReference>
<feature type="region of interest" description="Disordered" evidence="5">
    <location>
        <begin position="742"/>
        <end position="829"/>
    </location>
</feature>
<feature type="compositionally biased region" description="Low complexity" evidence="5">
    <location>
        <begin position="761"/>
        <end position="772"/>
    </location>
</feature>